<evidence type="ECO:0000259" key="2">
    <source>
        <dbReference type="Pfam" id="PF08327"/>
    </source>
</evidence>
<feature type="domain" description="Activator of Hsp90 ATPase homologue 1/2-like C-terminal" evidence="2">
    <location>
        <begin position="38"/>
        <end position="143"/>
    </location>
</feature>
<proteinExistence type="inferred from homology"/>
<dbReference type="Pfam" id="PF08327">
    <property type="entry name" value="AHSA1"/>
    <property type="match status" value="1"/>
</dbReference>
<sequence length="212" mass="23270">MTEVDIEHQINAVERKLGSRIIDAEEAHVVTISQSYDTDQNDLWDAVTNIERIPRWLMPISGDLTVGGSYQLEGHAGGTVLTCEPPKTFTATWEFGGGVSWIDVTVSAEGPDRSRLVIEHIAHVDDHWDQFGPGAVGMGWDSMVLGLAIHIATGAAIDPSFGQRWIVTDEGRRFLTLSGERWCDANMAFGTDPATAREMARRCLAAYLGEEN</sequence>
<dbReference type="Proteomes" id="UP001154266">
    <property type="component" value="Unassembled WGS sequence"/>
</dbReference>
<reference evidence="3" key="1">
    <citation type="journal article" date="2023" name="Environ. Microbiol.">
        <title>The 2-methylpropene degradation pathway in Mycobacteriaceae family strains.</title>
        <authorList>
            <person name="Helbich S."/>
            <person name="Barrantes I."/>
            <person name="Dos Anjos Borges L.G."/>
            <person name="Pieper D.H."/>
            <person name="Vainshtein Y."/>
            <person name="Sohn K."/>
            <person name="Engesser K.H."/>
        </authorList>
    </citation>
    <scope>NUCLEOTIDE SEQUENCE</scope>
    <source>
        <strain evidence="3">IBE100</strain>
    </source>
</reference>
<dbReference type="InterPro" id="IPR013538">
    <property type="entry name" value="ASHA1/2-like_C"/>
</dbReference>
<dbReference type="RefSeq" id="WP_278221157.1">
    <property type="nucleotide sequence ID" value="NZ_JAKZMO010000008.1"/>
</dbReference>
<protein>
    <submittedName>
        <fullName evidence="3">SRPBCC family protein</fullName>
    </submittedName>
</protein>
<gene>
    <name evidence="3" type="ORF">MNO81_11780</name>
</gene>
<evidence type="ECO:0000313" key="3">
    <source>
        <dbReference type="EMBL" id="MDG5483470.1"/>
    </source>
</evidence>
<dbReference type="CDD" id="cd08899">
    <property type="entry name" value="SRPBCC_CalC_Aha1-like_6"/>
    <property type="match status" value="1"/>
</dbReference>
<organism evidence="3 4">
    <name type="scientific">Mycolicibacterium gadium</name>
    <name type="common">Mycobacterium gadium</name>
    <dbReference type="NCBI Taxonomy" id="1794"/>
    <lineage>
        <taxon>Bacteria</taxon>
        <taxon>Bacillati</taxon>
        <taxon>Actinomycetota</taxon>
        <taxon>Actinomycetes</taxon>
        <taxon>Mycobacteriales</taxon>
        <taxon>Mycobacteriaceae</taxon>
        <taxon>Mycolicibacterium</taxon>
    </lineage>
</organism>
<name>A0ABT6GQB6_MYCGU</name>
<dbReference type="EMBL" id="JAKZMO010000008">
    <property type="protein sequence ID" value="MDG5483470.1"/>
    <property type="molecule type" value="Genomic_DNA"/>
</dbReference>
<accession>A0ABT6GQB6</accession>
<keyword evidence="4" id="KW-1185">Reference proteome</keyword>
<dbReference type="Gene3D" id="3.30.530.20">
    <property type="match status" value="1"/>
</dbReference>
<comment type="similarity">
    <text evidence="1">Belongs to the AHA1 family.</text>
</comment>
<evidence type="ECO:0000256" key="1">
    <source>
        <dbReference type="ARBA" id="ARBA00006817"/>
    </source>
</evidence>
<comment type="caution">
    <text evidence="3">The sequence shown here is derived from an EMBL/GenBank/DDBJ whole genome shotgun (WGS) entry which is preliminary data.</text>
</comment>
<dbReference type="InterPro" id="IPR023393">
    <property type="entry name" value="START-like_dom_sf"/>
</dbReference>
<evidence type="ECO:0000313" key="4">
    <source>
        <dbReference type="Proteomes" id="UP001154266"/>
    </source>
</evidence>
<dbReference type="SUPFAM" id="SSF55961">
    <property type="entry name" value="Bet v1-like"/>
    <property type="match status" value="1"/>
</dbReference>